<dbReference type="Proteomes" id="UP001305414">
    <property type="component" value="Unassembled WGS sequence"/>
</dbReference>
<gene>
    <name evidence="1" type="ORF">RRF57_011702</name>
</gene>
<evidence type="ECO:0000313" key="1">
    <source>
        <dbReference type="EMBL" id="KAK5635990.1"/>
    </source>
</evidence>
<organism evidence="1 2">
    <name type="scientific">Xylaria bambusicola</name>
    <dbReference type="NCBI Taxonomy" id="326684"/>
    <lineage>
        <taxon>Eukaryota</taxon>
        <taxon>Fungi</taxon>
        <taxon>Dikarya</taxon>
        <taxon>Ascomycota</taxon>
        <taxon>Pezizomycotina</taxon>
        <taxon>Sordariomycetes</taxon>
        <taxon>Xylariomycetidae</taxon>
        <taxon>Xylariales</taxon>
        <taxon>Xylariaceae</taxon>
        <taxon>Xylaria</taxon>
    </lineage>
</organism>
<proteinExistence type="predicted"/>
<dbReference type="EMBL" id="JAWHQM010000060">
    <property type="protein sequence ID" value="KAK5635990.1"/>
    <property type="molecule type" value="Genomic_DNA"/>
</dbReference>
<dbReference type="AlphaFoldDB" id="A0AAN7Z3X8"/>
<accession>A0AAN7Z3X8</accession>
<evidence type="ECO:0000313" key="2">
    <source>
        <dbReference type="Proteomes" id="UP001305414"/>
    </source>
</evidence>
<name>A0AAN7Z3X8_9PEZI</name>
<protein>
    <submittedName>
        <fullName evidence="1">Uncharacterized protein</fullName>
    </submittedName>
</protein>
<reference evidence="1 2" key="1">
    <citation type="submission" date="2023-10" db="EMBL/GenBank/DDBJ databases">
        <title>Draft genome sequence of Xylaria bambusicola isolate GMP-LS, the root and basal stem rot pathogen of sugarcane in Indonesia.</title>
        <authorList>
            <person name="Selvaraj P."/>
            <person name="Muralishankar V."/>
            <person name="Muruganantham S."/>
            <person name="Sp S."/>
            <person name="Haryani S."/>
            <person name="Lau K.J.X."/>
            <person name="Naqvi N.I."/>
        </authorList>
    </citation>
    <scope>NUCLEOTIDE SEQUENCE [LARGE SCALE GENOMIC DNA]</scope>
    <source>
        <strain evidence="1">GMP-LS</strain>
    </source>
</reference>
<comment type="caution">
    <text evidence="1">The sequence shown here is derived from an EMBL/GenBank/DDBJ whole genome shotgun (WGS) entry which is preliminary data.</text>
</comment>
<keyword evidence="2" id="KW-1185">Reference proteome</keyword>
<sequence length="69" mass="7415">MVIFSDRHRHAHLFAAHSGRASVANDRAILAQVARRIGQLPYKPKGKAANVNCTAAVASPAKYVESYPG</sequence>